<accession>A0ABR0APH0</accession>
<protein>
    <submittedName>
        <fullName evidence="1">Uncharacterized protein</fullName>
    </submittedName>
</protein>
<keyword evidence="2" id="KW-1185">Reference proteome</keyword>
<gene>
    <name evidence="1" type="ORF">OUZ56_016033</name>
</gene>
<reference evidence="1 2" key="1">
    <citation type="journal article" date="2023" name="Nucleic Acids Res.">
        <title>The hologenome of Daphnia magna reveals possible DNA methylation and microbiome-mediated evolution of the host genome.</title>
        <authorList>
            <person name="Chaturvedi A."/>
            <person name="Li X."/>
            <person name="Dhandapani V."/>
            <person name="Marshall H."/>
            <person name="Kissane S."/>
            <person name="Cuenca-Cambronero M."/>
            <person name="Asole G."/>
            <person name="Calvet F."/>
            <person name="Ruiz-Romero M."/>
            <person name="Marangio P."/>
            <person name="Guigo R."/>
            <person name="Rago D."/>
            <person name="Mirbahai L."/>
            <person name="Eastwood N."/>
            <person name="Colbourne J.K."/>
            <person name="Zhou J."/>
            <person name="Mallon E."/>
            <person name="Orsini L."/>
        </authorList>
    </citation>
    <scope>NUCLEOTIDE SEQUENCE [LARGE SCALE GENOMIC DNA]</scope>
    <source>
        <strain evidence="1">LRV0_1</strain>
    </source>
</reference>
<name>A0ABR0APH0_9CRUS</name>
<organism evidence="1 2">
    <name type="scientific">Daphnia magna</name>
    <dbReference type="NCBI Taxonomy" id="35525"/>
    <lineage>
        <taxon>Eukaryota</taxon>
        <taxon>Metazoa</taxon>
        <taxon>Ecdysozoa</taxon>
        <taxon>Arthropoda</taxon>
        <taxon>Crustacea</taxon>
        <taxon>Branchiopoda</taxon>
        <taxon>Diplostraca</taxon>
        <taxon>Cladocera</taxon>
        <taxon>Anomopoda</taxon>
        <taxon>Daphniidae</taxon>
        <taxon>Daphnia</taxon>
    </lineage>
</organism>
<dbReference type="Proteomes" id="UP001234178">
    <property type="component" value="Unassembled WGS sequence"/>
</dbReference>
<proteinExistence type="predicted"/>
<evidence type="ECO:0000313" key="2">
    <source>
        <dbReference type="Proteomes" id="UP001234178"/>
    </source>
</evidence>
<evidence type="ECO:0000313" key="1">
    <source>
        <dbReference type="EMBL" id="KAK4027014.1"/>
    </source>
</evidence>
<comment type="caution">
    <text evidence="1">The sequence shown here is derived from an EMBL/GenBank/DDBJ whole genome shotgun (WGS) entry which is preliminary data.</text>
</comment>
<sequence>MAKSLISTQAFQIGETGNDINPPFDFSAFTVQEMDRISLVQFQFSNRSITYKKDLEKASLIPLFMVMKEEKKRSCNLGQEYQTLGNDLPFTGRGENITSLTTFFAGLI</sequence>
<dbReference type="EMBL" id="JAOYFB010000038">
    <property type="protein sequence ID" value="KAK4027014.1"/>
    <property type="molecule type" value="Genomic_DNA"/>
</dbReference>